<accession>A0A131YVS8</accession>
<feature type="compositionally biased region" description="Acidic residues" evidence="4">
    <location>
        <begin position="394"/>
        <end position="408"/>
    </location>
</feature>
<reference evidence="5" key="1">
    <citation type="journal article" date="2016" name="Ticks Tick Borne Dis.">
        <title>De novo assembly and annotation of the salivary gland transcriptome of Rhipicephalus appendiculatus male and female ticks during blood feeding.</title>
        <authorList>
            <person name="de Castro M.H."/>
            <person name="de Klerk D."/>
            <person name="Pienaar R."/>
            <person name="Latif A.A."/>
            <person name="Rees D.J."/>
            <person name="Mans B.J."/>
        </authorList>
    </citation>
    <scope>NUCLEOTIDE SEQUENCE</scope>
    <source>
        <tissue evidence="5">Salivary glands</tissue>
    </source>
</reference>
<feature type="compositionally biased region" description="Polar residues" evidence="4">
    <location>
        <begin position="361"/>
        <end position="376"/>
    </location>
</feature>
<evidence type="ECO:0000256" key="1">
    <source>
        <dbReference type="ARBA" id="ARBA00005872"/>
    </source>
</evidence>
<proteinExistence type="inferred from homology"/>
<evidence type="ECO:0000313" key="5">
    <source>
        <dbReference type="EMBL" id="JAP82642.1"/>
    </source>
</evidence>
<evidence type="ECO:0000256" key="3">
    <source>
        <dbReference type="SAM" id="Coils"/>
    </source>
</evidence>
<dbReference type="InterPro" id="IPR019179">
    <property type="entry name" value="CC149"/>
</dbReference>
<dbReference type="PANTHER" id="PTHR21682">
    <property type="entry name" value="COILED-COIL DOMAIN-CONTAINING PROTEIN 149"/>
    <property type="match status" value="1"/>
</dbReference>
<evidence type="ECO:0000256" key="4">
    <source>
        <dbReference type="SAM" id="MobiDB-lite"/>
    </source>
</evidence>
<feature type="region of interest" description="Disordered" evidence="4">
    <location>
        <begin position="341"/>
        <end position="442"/>
    </location>
</feature>
<protein>
    <recommendedName>
        <fullName evidence="6">Coiled-coil domain-containing protein 149</fullName>
    </recommendedName>
</protein>
<evidence type="ECO:0008006" key="6">
    <source>
        <dbReference type="Google" id="ProtNLM"/>
    </source>
</evidence>
<comment type="similarity">
    <text evidence="1">Belongs to the CCDC149 family.</text>
</comment>
<name>A0A131YVS8_RHIAP</name>
<keyword evidence="2 3" id="KW-0175">Coiled coil</keyword>
<evidence type="ECO:0000256" key="2">
    <source>
        <dbReference type="ARBA" id="ARBA00023054"/>
    </source>
</evidence>
<feature type="coiled-coil region" evidence="3">
    <location>
        <begin position="6"/>
        <end position="68"/>
    </location>
</feature>
<dbReference type="EMBL" id="GEDV01005915">
    <property type="protein sequence ID" value="JAP82642.1"/>
    <property type="molecule type" value="Transcribed_RNA"/>
</dbReference>
<feature type="coiled-coil region" evidence="3">
    <location>
        <begin position="93"/>
        <end position="181"/>
    </location>
</feature>
<organism evidence="5">
    <name type="scientific">Rhipicephalus appendiculatus</name>
    <name type="common">Brown ear tick</name>
    <dbReference type="NCBI Taxonomy" id="34631"/>
    <lineage>
        <taxon>Eukaryota</taxon>
        <taxon>Metazoa</taxon>
        <taxon>Ecdysozoa</taxon>
        <taxon>Arthropoda</taxon>
        <taxon>Chelicerata</taxon>
        <taxon>Arachnida</taxon>
        <taxon>Acari</taxon>
        <taxon>Parasitiformes</taxon>
        <taxon>Ixodida</taxon>
        <taxon>Ixodoidea</taxon>
        <taxon>Ixodidae</taxon>
        <taxon>Rhipicephalinae</taxon>
        <taxon>Rhipicephalus</taxon>
        <taxon>Rhipicephalus</taxon>
    </lineage>
</organism>
<sequence>MSSSKYAKLEQDYQKLVSEMGVLRCRLESKSEALLILTRDLEQCQSERDQFKLMADQLRERHGELRRRLQAWGPTVASVYDTKNLRGQTETSLAQLLCDLKEQNRRLQSENESLSQKLREALEDSKLLREQVQEQGRSRRLSDPCAQCSAKQDRQELVRQLEVLQSRCSMLECDLQAVLDEKEELVRTGDAYRHKVDRLNLQLNHALRGGADYVPLDVDALLMENRYMHERLQLAQEEKSLLTASLNKFKSLAEKNRGRASTAALAGISSKQMQQLLQDSSLDLSTAGADLRSLVALLLEAVNDRTLALNHQRKANKVLGKRVTELENRLKCDGTWRVNMPLSSTDPAKLGNRSRGGSFEDASSLSIGALELSTSKPMPDKDVPRSVISRENSRDEEEDCVAGEEDLPPELQRLLSAAMKELKSPQHRAPPPALKEVADLAC</sequence>
<dbReference type="PANTHER" id="PTHR21682:SF2">
    <property type="entry name" value="COILED-COIL DOMAIN-CONTAINING PROTEIN 149"/>
    <property type="match status" value="1"/>
</dbReference>
<dbReference type="Pfam" id="PF09789">
    <property type="entry name" value="CC149"/>
    <property type="match status" value="1"/>
</dbReference>
<dbReference type="AlphaFoldDB" id="A0A131YVS8"/>